<name>I1C999_RHIO9</name>
<dbReference type="Proteomes" id="UP000009138">
    <property type="component" value="Unassembled WGS sequence"/>
</dbReference>
<dbReference type="AlphaFoldDB" id="I1C999"/>
<dbReference type="GeneID" id="93616705"/>
<organism evidence="1 2">
    <name type="scientific">Rhizopus delemar (strain RA 99-880 / ATCC MYA-4621 / FGSC 9543 / NRRL 43880)</name>
    <name type="common">Mucormycosis agent</name>
    <name type="synonym">Rhizopus arrhizus var. delemar</name>
    <dbReference type="NCBI Taxonomy" id="246409"/>
    <lineage>
        <taxon>Eukaryota</taxon>
        <taxon>Fungi</taxon>
        <taxon>Fungi incertae sedis</taxon>
        <taxon>Mucoromycota</taxon>
        <taxon>Mucoromycotina</taxon>
        <taxon>Mucoromycetes</taxon>
        <taxon>Mucorales</taxon>
        <taxon>Mucorineae</taxon>
        <taxon>Rhizopodaceae</taxon>
        <taxon>Rhizopus</taxon>
    </lineage>
</organism>
<protein>
    <submittedName>
        <fullName evidence="1">Uncharacterized protein</fullName>
    </submittedName>
</protein>
<dbReference type="EMBL" id="CH476738">
    <property type="protein sequence ID" value="EIE85029.1"/>
    <property type="molecule type" value="Genomic_DNA"/>
</dbReference>
<sequence>MCETINVKADKEQNITEDNEKIKTQGFARGFASNTATINDPKKSIFYRSYTDKQTADFISPIIEMVLVKDATLVAEEQMILAPATENLSASPAQFIPALAHTAGQVEEEAKNCENQRSMPQLISFFPIPRFRWRYITINTKTWASSTKQSSVALDPGRKQLFTAVINDEDGSNQMQRSLQVRKQHSKIYVKTTCEKLLKN</sequence>
<accession>I1C999</accession>
<dbReference type="InParanoid" id="I1C999"/>
<dbReference type="RefSeq" id="XP_067520425.1">
    <property type="nucleotide sequence ID" value="XM_067664324.1"/>
</dbReference>
<gene>
    <name evidence="1" type="ORF">RO3G_09739</name>
</gene>
<reference evidence="1 2" key="1">
    <citation type="journal article" date="2009" name="PLoS Genet.">
        <title>Genomic analysis of the basal lineage fungus Rhizopus oryzae reveals a whole-genome duplication.</title>
        <authorList>
            <person name="Ma L.-J."/>
            <person name="Ibrahim A.S."/>
            <person name="Skory C."/>
            <person name="Grabherr M.G."/>
            <person name="Burger G."/>
            <person name="Butler M."/>
            <person name="Elias M."/>
            <person name="Idnurm A."/>
            <person name="Lang B.F."/>
            <person name="Sone T."/>
            <person name="Abe A."/>
            <person name="Calvo S.E."/>
            <person name="Corrochano L.M."/>
            <person name="Engels R."/>
            <person name="Fu J."/>
            <person name="Hansberg W."/>
            <person name="Kim J.-M."/>
            <person name="Kodira C.D."/>
            <person name="Koehrsen M.J."/>
            <person name="Liu B."/>
            <person name="Miranda-Saavedra D."/>
            <person name="O'Leary S."/>
            <person name="Ortiz-Castellanos L."/>
            <person name="Poulter R."/>
            <person name="Rodriguez-Romero J."/>
            <person name="Ruiz-Herrera J."/>
            <person name="Shen Y.-Q."/>
            <person name="Zeng Q."/>
            <person name="Galagan J."/>
            <person name="Birren B.W."/>
            <person name="Cuomo C.A."/>
            <person name="Wickes B.L."/>
        </authorList>
    </citation>
    <scope>NUCLEOTIDE SEQUENCE [LARGE SCALE GENOMIC DNA]</scope>
    <source>
        <strain evidence="2">RA 99-880 / ATCC MYA-4621 / FGSC 9543 / NRRL 43880</strain>
    </source>
</reference>
<evidence type="ECO:0000313" key="2">
    <source>
        <dbReference type="Proteomes" id="UP000009138"/>
    </source>
</evidence>
<proteinExistence type="predicted"/>
<evidence type="ECO:0000313" key="1">
    <source>
        <dbReference type="EMBL" id="EIE85029.1"/>
    </source>
</evidence>
<dbReference type="VEuPathDB" id="FungiDB:RO3G_09739"/>
<keyword evidence="2" id="KW-1185">Reference proteome</keyword>